<dbReference type="RefSeq" id="WP_136428808.1">
    <property type="nucleotide sequence ID" value="NZ_SSSM01000006.1"/>
</dbReference>
<keyword evidence="6" id="KW-1185">Reference proteome</keyword>
<dbReference type="PANTHER" id="PTHR10742">
    <property type="entry name" value="FLAVIN MONOAMINE OXIDASE"/>
    <property type="match status" value="1"/>
</dbReference>
<dbReference type="SUPFAM" id="SSF51905">
    <property type="entry name" value="FAD/NAD(P)-binding domain"/>
    <property type="match status" value="1"/>
</dbReference>
<dbReference type="EMBL" id="SSSM01000006">
    <property type="protein sequence ID" value="THG28448.1"/>
    <property type="molecule type" value="Genomic_DNA"/>
</dbReference>
<evidence type="ECO:0000313" key="6">
    <source>
        <dbReference type="Proteomes" id="UP000309133"/>
    </source>
</evidence>
<sequence length="459" mass="48037">MAIDFDDGHSEIPGGIDGPVERVLVIGAGIAGLTVANALMHAGVECVVLEARSRIGGRLHTVDLDGAPVDLGGSWVHEPVGNPMSRFLDSVGIGTRPGNPLATLSAFDCATGLPISHEEIGLTLDVELEGFEGAIDELRERLGPTASVADGIEAYLETTGLDGDRLRRGRQGLLAMIEGDAAGAADDMSLQWLWTQESYDGDFFGDLPDGGYVTAIDAMAAGLDIRRAWPAVSIEIADEGVVVSSASGETLTGSHVVVTVPLGVLKSGALDVSPALPPERTEAIDRLGFGRYEKVAMAFAEPFWREVGWSHGVLFPTKASEPAMWVFDHDAFRGNPILECHVFHSAAHHTTGRSGADAVGWVTGMLSDAIGLPCPEPVAVAVTGWVDDPFALGAYAHVPPGASNSDLDLLGDPLAGRLLFAGEHTQSARVGYADGAMRSGVREAKRLLGTATVELGRLA</sequence>
<comment type="cofactor">
    <cofactor evidence="1">
        <name>FAD</name>
        <dbReference type="ChEBI" id="CHEBI:57692"/>
    </cofactor>
</comment>
<dbReference type="AlphaFoldDB" id="A0A4S4FEN8"/>
<feature type="domain" description="Amine oxidase" evidence="4">
    <location>
        <begin position="30"/>
        <end position="448"/>
    </location>
</feature>
<gene>
    <name evidence="5" type="ORF">E6C64_16600</name>
</gene>
<dbReference type="OrthoDB" id="337830at2"/>
<evidence type="ECO:0000256" key="2">
    <source>
        <dbReference type="ARBA" id="ARBA00023002"/>
    </source>
</evidence>
<proteinExistence type="predicted"/>
<dbReference type="PANTHER" id="PTHR10742:SF410">
    <property type="entry name" value="LYSINE-SPECIFIC HISTONE DEMETHYLASE 2"/>
    <property type="match status" value="1"/>
</dbReference>
<dbReference type="Gene3D" id="3.50.50.60">
    <property type="entry name" value="FAD/NAD(P)-binding domain"/>
    <property type="match status" value="1"/>
</dbReference>
<name>A0A4S4FEN8_9MICO</name>
<dbReference type="InterPro" id="IPR050281">
    <property type="entry name" value="Flavin_monoamine_oxidase"/>
</dbReference>
<dbReference type="PRINTS" id="PR00757">
    <property type="entry name" value="AMINEOXDASEF"/>
</dbReference>
<feature type="binding site" evidence="3">
    <location>
        <begin position="50"/>
        <end position="51"/>
    </location>
    <ligand>
        <name>FAD</name>
        <dbReference type="ChEBI" id="CHEBI:57692"/>
    </ligand>
</feature>
<dbReference type="InterPro" id="IPR001613">
    <property type="entry name" value="Flavin_amine_oxidase"/>
</dbReference>
<comment type="caution">
    <text evidence="5">The sequence shown here is derived from an EMBL/GenBank/DDBJ whole genome shotgun (WGS) entry which is preliminary data.</text>
</comment>
<evidence type="ECO:0000259" key="4">
    <source>
        <dbReference type="Pfam" id="PF01593"/>
    </source>
</evidence>
<accession>A0A4S4FEN8</accession>
<evidence type="ECO:0000256" key="1">
    <source>
        <dbReference type="ARBA" id="ARBA00001974"/>
    </source>
</evidence>
<evidence type="ECO:0000313" key="5">
    <source>
        <dbReference type="EMBL" id="THG28448.1"/>
    </source>
</evidence>
<dbReference type="InterPro" id="IPR002937">
    <property type="entry name" value="Amino_oxidase"/>
</dbReference>
<dbReference type="InterPro" id="IPR036188">
    <property type="entry name" value="FAD/NAD-bd_sf"/>
</dbReference>
<organism evidence="5 6">
    <name type="scientific">Naasia lichenicola</name>
    <dbReference type="NCBI Taxonomy" id="2565933"/>
    <lineage>
        <taxon>Bacteria</taxon>
        <taxon>Bacillati</taxon>
        <taxon>Actinomycetota</taxon>
        <taxon>Actinomycetes</taxon>
        <taxon>Micrococcales</taxon>
        <taxon>Microbacteriaceae</taxon>
        <taxon>Naasia</taxon>
    </lineage>
</organism>
<evidence type="ECO:0000256" key="3">
    <source>
        <dbReference type="PIRSR" id="PIRSR601613-1"/>
    </source>
</evidence>
<protein>
    <submittedName>
        <fullName evidence="5">FAD-dependent oxidoreductase</fullName>
    </submittedName>
</protein>
<reference evidence="5 6" key="1">
    <citation type="submission" date="2019-04" db="EMBL/GenBank/DDBJ databases">
        <authorList>
            <person name="Jiang L."/>
        </authorList>
    </citation>
    <scope>NUCLEOTIDE SEQUENCE [LARGE SCALE GENOMIC DNA]</scope>
    <source>
        <strain evidence="5 6">YIM 131853</strain>
    </source>
</reference>
<dbReference type="SUPFAM" id="SSF54373">
    <property type="entry name" value="FAD-linked reductases, C-terminal domain"/>
    <property type="match status" value="1"/>
</dbReference>
<keyword evidence="2" id="KW-0560">Oxidoreductase</keyword>
<dbReference type="GO" id="GO:0016491">
    <property type="term" value="F:oxidoreductase activity"/>
    <property type="evidence" value="ECO:0007669"/>
    <property type="project" value="UniProtKB-KW"/>
</dbReference>
<dbReference type="Proteomes" id="UP000309133">
    <property type="component" value="Unassembled WGS sequence"/>
</dbReference>
<dbReference type="Pfam" id="PF01593">
    <property type="entry name" value="Amino_oxidase"/>
    <property type="match status" value="1"/>
</dbReference>